<dbReference type="RefSeq" id="WP_183443133.1">
    <property type="nucleotide sequence ID" value="NZ_JACHXD010000016.1"/>
</dbReference>
<evidence type="ECO:0008006" key="3">
    <source>
        <dbReference type="Google" id="ProtNLM"/>
    </source>
</evidence>
<organism evidence="1 2">
    <name type="scientific">Pseudoduganella violacea</name>
    <dbReference type="NCBI Taxonomy" id="1715466"/>
    <lineage>
        <taxon>Bacteria</taxon>
        <taxon>Pseudomonadati</taxon>
        <taxon>Pseudomonadota</taxon>
        <taxon>Betaproteobacteria</taxon>
        <taxon>Burkholderiales</taxon>
        <taxon>Oxalobacteraceae</taxon>
        <taxon>Telluria group</taxon>
        <taxon>Pseudoduganella</taxon>
    </lineage>
</organism>
<keyword evidence="2" id="KW-1185">Reference proteome</keyword>
<dbReference type="Proteomes" id="UP000541535">
    <property type="component" value="Unassembled WGS sequence"/>
</dbReference>
<evidence type="ECO:0000313" key="2">
    <source>
        <dbReference type="Proteomes" id="UP000541535"/>
    </source>
</evidence>
<name>A0A7W5FW37_9BURK</name>
<accession>A0A7W5FW37</accession>
<comment type="caution">
    <text evidence="1">The sequence shown here is derived from an EMBL/GenBank/DDBJ whole genome shotgun (WGS) entry which is preliminary data.</text>
</comment>
<proteinExistence type="predicted"/>
<evidence type="ECO:0000313" key="1">
    <source>
        <dbReference type="EMBL" id="MBB3121414.1"/>
    </source>
</evidence>
<dbReference type="AlphaFoldDB" id="A0A7W5FW37"/>
<reference evidence="1 2" key="1">
    <citation type="submission" date="2020-08" db="EMBL/GenBank/DDBJ databases">
        <title>Genomic Encyclopedia of Type Strains, Phase III (KMG-III): the genomes of soil and plant-associated and newly described type strains.</title>
        <authorList>
            <person name="Whitman W."/>
        </authorList>
    </citation>
    <scope>NUCLEOTIDE SEQUENCE [LARGE SCALE GENOMIC DNA]</scope>
    <source>
        <strain evidence="1 2">CECT 8897</strain>
    </source>
</reference>
<dbReference type="EMBL" id="JACHXD010000016">
    <property type="protein sequence ID" value="MBB3121414.1"/>
    <property type="molecule type" value="Genomic_DNA"/>
</dbReference>
<sequence length="299" mass="34754">MLINISDVWKEAGKTHAKYVEEAIDGATVTSPHLKHLLDRKRDAIVNGTPAQLRQLIYFADGLLSLCDEAEYSLFKTECETVFNYPKFRNKRDLDYKGWDAYKLCQKSPYVLCPYCQQNFAFTVISEDNKSFRPTLDHFYSQARYPYLAITLSNLVPCCHVCNSFLKGEVNFFHQQHLHPLEDQESLHFCFDEIEHLNIQKSDGMRYEVSLRPAVGQKARNSAKLFLLPERYAIHSAMLNTFIENMQIYDEIKTGFLKNTFGIPCSFTERHSLGFDIDNYRNELLGKVKKDLYEQVRGN</sequence>
<protein>
    <recommendedName>
        <fullName evidence="3">HNH endonuclease</fullName>
    </recommendedName>
</protein>
<dbReference type="Gene3D" id="1.10.30.50">
    <property type="match status" value="1"/>
</dbReference>
<gene>
    <name evidence="1" type="ORF">FHS03_004492</name>
</gene>